<evidence type="ECO:0000256" key="3">
    <source>
        <dbReference type="ARBA" id="ARBA00022722"/>
    </source>
</evidence>
<keyword evidence="6" id="KW-0227">DNA damage</keyword>
<evidence type="ECO:0000256" key="1">
    <source>
        <dbReference type="ARBA" id="ARBA00004496"/>
    </source>
</evidence>
<dbReference type="KEGG" id="fki:FK004_13125"/>
<dbReference type="EC" id="3.1.21.7" evidence="6"/>
<evidence type="ECO:0000256" key="4">
    <source>
        <dbReference type="ARBA" id="ARBA00022759"/>
    </source>
</evidence>
<keyword evidence="3 6" id="KW-0540">Nuclease</keyword>
<keyword evidence="6" id="KW-0234">DNA repair</keyword>
<dbReference type="CDD" id="cd06559">
    <property type="entry name" value="Endonuclease_V"/>
    <property type="match status" value="1"/>
</dbReference>
<comment type="function">
    <text evidence="6">DNA repair enzyme involved in the repair of deaminated bases. Selectively cleaves double-stranded DNA at the second phosphodiester bond 3' to a deoxyinosine leaving behind the intact lesion on the nicked DNA.</text>
</comment>
<sequence>MNYDIITLEQATELQNQLCQKLSGLTLSKEITTIAGADISHNKNENTVYAGIVVLSYPGLELVSYALAKAETTFPYIPGFLGFREVPALLKAWELLPVKPDVTVLDGQGITHPRRMGIASHFGVLTDTMTIGCAKNKLYGTLEKDLEEKKFSTVLLYNRVQEEIGYVLRTKNKTAPVFISPGNHVSVPDSLEIMKNCVRTHRIPEPTRLAHEYVNLFRTGKLVPGYHRCDTQQTLW</sequence>
<protein>
    <recommendedName>
        <fullName evidence="6">Endonuclease V</fullName>
        <ecNumber evidence="6">3.1.21.7</ecNumber>
    </recommendedName>
    <alternativeName>
        <fullName evidence="6">Deoxyinosine 3'endonuclease</fullName>
    </alternativeName>
    <alternativeName>
        <fullName evidence="6">Deoxyribonuclease V</fullName>
        <shortName evidence="6">DNase V</shortName>
    </alternativeName>
</protein>
<dbReference type="GO" id="GO:0043737">
    <property type="term" value="F:deoxyribonuclease V activity"/>
    <property type="evidence" value="ECO:0007669"/>
    <property type="project" value="UniProtKB-UniRule"/>
</dbReference>
<keyword evidence="2 6" id="KW-0963">Cytoplasm</keyword>
<evidence type="ECO:0000313" key="8">
    <source>
        <dbReference type="Proteomes" id="UP000244677"/>
    </source>
</evidence>
<dbReference type="Proteomes" id="UP000244677">
    <property type="component" value="Chromosome"/>
</dbReference>
<dbReference type="NCBIfam" id="NF008629">
    <property type="entry name" value="PRK11617.1"/>
    <property type="match status" value="1"/>
</dbReference>
<dbReference type="PANTHER" id="PTHR28511">
    <property type="entry name" value="ENDONUCLEASE V"/>
    <property type="match status" value="1"/>
</dbReference>
<gene>
    <name evidence="6" type="primary">nfi</name>
    <name evidence="7" type="ORF">FK004_13125</name>
</gene>
<name>A0A2S1LUD8_9FLAO</name>
<dbReference type="Gene3D" id="3.30.2170.10">
    <property type="entry name" value="archaeoglobus fulgidus dsm 4304 superfamily"/>
    <property type="match status" value="1"/>
</dbReference>
<evidence type="ECO:0000256" key="5">
    <source>
        <dbReference type="ARBA" id="ARBA00022801"/>
    </source>
</evidence>
<accession>A0A2S1LUD8</accession>
<feature type="site" description="Interaction with target DNA" evidence="6">
    <location>
        <position position="76"/>
    </location>
</feature>
<keyword evidence="8" id="KW-1185">Reference proteome</keyword>
<organism evidence="7 8">
    <name type="scientific">Flavobacterium kingsejongi</name>
    <dbReference type="NCBI Taxonomy" id="1678728"/>
    <lineage>
        <taxon>Bacteria</taxon>
        <taxon>Pseudomonadati</taxon>
        <taxon>Bacteroidota</taxon>
        <taxon>Flavobacteriia</taxon>
        <taxon>Flavobacteriales</taxon>
        <taxon>Flavobacteriaceae</taxon>
        <taxon>Flavobacterium</taxon>
    </lineage>
</organism>
<keyword evidence="6" id="KW-0460">Magnesium</keyword>
<proteinExistence type="inferred from homology"/>
<comment type="catalytic activity">
    <reaction evidence="6">
        <text>Endonucleolytic cleavage at apurinic or apyrimidinic sites to products with a 5'-phosphate.</text>
        <dbReference type="EC" id="3.1.21.7"/>
    </reaction>
</comment>
<reference evidence="7 8" key="1">
    <citation type="submission" date="2017-04" db="EMBL/GenBank/DDBJ databases">
        <title>Complete genome sequence of Flavobacterium kingsejong AJ004.</title>
        <authorList>
            <person name="Lee P.C."/>
        </authorList>
    </citation>
    <scope>NUCLEOTIDE SEQUENCE [LARGE SCALE GENOMIC DNA]</scope>
    <source>
        <strain evidence="7 8">AJ004</strain>
    </source>
</reference>
<comment type="similarity">
    <text evidence="6">Belongs to the endonuclease V family.</text>
</comment>
<dbReference type="Pfam" id="PF04493">
    <property type="entry name" value="Endonuclease_5"/>
    <property type="match status" value="1"/>
</dbReference>
<comment type="subcellular location">
    <subcellularLocation>
        <location evidence="1 6">Cytoplasm</location>
    </subcellularLocation>
</comment>
<evidence type="ECO:0000256" key="6">
    <source>
        <dbReference type="HAMAP-Rule" id="MF_00801"/>
    </source>
</evidence>
<dbReference type="OrthoDB" id="9790916at2"/>
<keyword evidence="4 6" id="KW-0255">Endonuclease</keyword>
<keyword evidence="5 6" id="KW-0378">Hydrolase</keyword>
<dbReference type="EMBL" id="CP020919">
    <property type="protein sequence ID" value="AWG27334.1"/>
    <property type="molecule type" value="Genomic_DNA"/>
</dbReference>
<keyword evidence="6" id="KW-0479">Metal-binding</keyword>
<dbReference type="InterPro" id="IPR007581">
    <property type="entry name" value="Endonuclease-V"/>
</dbReference>
<dbReference type="AlphaFoldDB" id="A0A2S1LUD8"/>
<dbReference type="GO" id="GO:0005737">
    <property type="term" value="C:cytoplasm"/>
    <property type="evidence" value="ECO:0007669"/>
    <property type="project" value="UniProtKB-SubCell"/>
</dbReference>
<evidence type="ECO:0000313" key="7">
    <source>
        <dbReference type="EMBL" id="AWG27334.1"/>
    </source>
</evidence>
<dbReference type="HAMAP" id="MF_00801">
    <property type="entry name" value="Endonuclease_5"/>
    <property type="match status" value="1"/>
</dbReference>
<dbReference type="GO" id="GO:0016891">
    <property type="term" value="F:RNA endonuclease activity producing 5'-phosphomonoesters, hydrolytic mechanism"/>
    <property type="evidence" value="ECO:0007669"/>
    <property type="project" value="TreeGrafter"/>
</dbReference>
<comment type="cofactor">
    <cofactor evidence="6">
        <name>Mg(2+)</name>
        <dbReference type="ChEBI" id="CHEBI:18420"/>
    </cofactor>
</comment>
<feature type="binding site" evidence="6">
    <location>
        <position position="38"/>
    </location>
    <ligand>
        <name>Mg(2+)</name>
        <dbReference type="ChEBI" id="CHEBI:18420"/>
    </ligand>
</feature>
<dbReference type="GO" id="GO:0006281">
    <property type="term" value="P:DNA repair"/>
    <property type="evidence" value="ECO:0007669"/>
    <property type="project" value="UniProtKB-UniRule"/>
</dbReference>
<dbReference type="GO" id="GO:0000287">
    <property type="term" value="F:magnesium ion binding"/>
    <property type="evidence" value="ECO:0007669"/>
    <property type="project" value="UniProtKB-UniRule"/>
</dbReference>
<dbReference type="PANTHER" id="PTHR28511:SF1">
    <property type="entry name" value="ENDONUCLEASE V"/>
    <property type="match status" value="1"/>
</dbReference>
<evidence type="ECO:0000256" key="2">
    <source>
        <dbReference type="ARBA" id="ARBA00022490"/>
    </source>
</evidence>
<dbReference type="GO" id="GO:0003727">
    <property type="term" value="F:single-stranded RNA binding"/>
    <property type="evidence" value="ECO:0007669"/>
    <property type="project" value="TreeGrafter"/>
</dbReference>
<feature type="binding site" evidence="6">
    <location>
        <position position="106"/>
    </location>
    <ligand>
        <name>Mg(2+)</name>
        <dbReference type="ChEBI" id="CHEBI:18420"/>
    </ligand>
</feature>